<protein>
    <submittedName>
        <fullName evidence="1">Uncharacterized protein</fullName>
    </submittedName>
</protein>
<organism evidence="1">
    <name type="scientific">Anguilla anguilla</name>
    <name type="common">European freshwater eel</name>
    <name type="synonym">Muraena anguilla</name>
    <dbReference type="NCBI Taxonomy" id="7936"/>
    <lineage>
        <taxon>Eukaryota</taxon>
        <taxon>Metazoa</taxon>
        <taxon>Chordata</taxon>
        <taxon>Craniata</taxon>
        <taxon>Vertebrata</taxon>
        <taxon>Euteleostomi</taxon>
        <taxon>Actinopterygii</taxon>
        <taxon>Neopterygii</taxon>
        <taxon>Teleostei</taxon>
        <taxon>Anguilliformes</taxon>
        <taxon>Anguillidae</taxon>
        <taxon>Anguilla</taxon>
    </lineage>
</organism>
<reference evidence="1" key="2">
    <citation type="journal article" date="2015" name="Fish Shellfish Immunol.">
        <title>Early steps in the European eel (Anguilla anguilla)-Vibrio vulnificus interaction in the gills: Role of the RtxA13 toxin.</title>
        <authorList>
            <person name="Callol A."/>
            <person name="Pajuelo D."/>
            <person name="Ebbesson L."/>
            <person name="Teles M."/>
            <person name="MacKenzie S."/>
            <person name="Amaro C."/>
        </authorList>
    </citation>
    <scope>NUCLEOTIDE SEQUENCE</scope>
</reference>
<name>A0A0E9QXG9_ANGAN</name>
<dbReference type="AlphaFoldDB" id="A0A0E9QXG9"/>
<proteinExistence type="predicted"/>
<dbReference type="EMBL" id="GBXM01087657">
    <property type="protein sequence ID" value="JAH20920.1"/>
    <property type="molecule type" value="Transcribed_RNA"/>
</dbReference>
<reference evidence="1" key="1">
    <citation type="submission" date="2014-11" db="EMBL/GenBank/DDBJ databases">
        <authorList>
            <person name="Amaro Gonzalez C."/>
        </authorList>
    </citation>
    <scope>NUCLEOTIDE SEQUENCE</scope>
</reference>
<accession>A0A0E9QXG9</accession>
<sequence length="38" mass="4637">MLELYFFKFMAKQLYVCQMITFASGNRFIRIYQFSNSV</sequence>
<evidence type="ECO:0000313" key="1">
    <source>
        <dbReference type="EMBL" id="JAH20920.1"/>
    </source>
</evidence>